<evidence type="ECO:0000256" key="1">
    <source>
        <dbReference type="ARBA" id="ARBA00010529"/>
    </source>
</evidence>
<evidence type="ECO:0000313" key="5">
    <source>
        <dbReference type="Proteomes" id="UP001595445"/>
    </source>
</evidence>
<gene>
    <name evidence="4" type="ORF">ACFOD6_14970</name>
</gene>
<accession>A0ABV7DXR2</accession>
<feature type="compositionally biased region" description="Basic and acidic residues" evidence="3">
    <location>
        <begin position="117"/>
        <end position="129"/>
    </location>
</feature>
<dbReference type="SUPFAM" id="SSF47729">
    <property type="entry name" value="IHF-like DNA-binding proteins"/>
    <property type="match status" value="1"/>
</dbReference>
<reference evidence="5" key="1">
    <citation type="journal article" date="2019" name="Int. J. Syst. Evol. Microbiol.">
        <title>The Global Catalogue of Microorganisms (GCM) 10K type strain sequencing project: providing services to taxonomists for standard genome sequencing and annotation.</title>
        <authorList>
            <consortium name="The Broad Institute Genomics Platform"/>
            <consortium name="The Broad Institute Genome Sequencing Center for Infectious Disease"/>
            <person name="Wu L."/>
            <person name="Ma J."/>
        </authorList>
    </citation>
    <scope>NUCLEOTIDE SEQUENCE [LARGE SCALE GENOMIC DNA]</scope>
    <source>
        <strain evidence="5">KCTC 62102</strain>
    </source>
</reference>
<evidence type="ECO:0000313" key="4">
    <source>
        <dbReference type="EMBL" id="MFC3087353.1"/>
    </source>
</evidence>
<dbReference type="EMBL" id="JBHRSM010000025">
    <property type="protein sequence ID" value="MFC3087353.1"/>
    <property type="molecule type" value="Genomic_DNA"/>
</dbReference>
<evidence type="ECO:0000256" key="3">
    <source>
        <dbReference type="SAM" id="MobiDB-lite"/>
    </source>
</evidence>
<evidence type="ECO:0000256" key="2">
    <source>
        <dbReference type="ARBA" id="ARBA00023125"/>
    </source>
</evidence>
<dbReference type="Pfam" id="PF00216">
    <property type="entry name" value="Bac_DNA_binding"/>
    <property type="match status" value="1"/>
</dbReference>
<dbReference type="Gene3D" id="4.10.520.10">
    <property type="entry name" value="IHF-like DNA-binding proteins"/>
    <property type="match status" value="1"/>
</dbReference>
<protein>
    <submittedName>
        <fullName evidence="4">HU family DNA-binding protein</fullName>
    </submittedName>
</protein>
<comment type="similarity">
    <text evidence="1">Belongs to the bacterial histone-like protein family.</text>
</comment>
<comment type="caution">
    <text evidence="4">The sequence shown here is derived from an EMBL/GenBank/DDBJ whole genome shotgun (WGS) entry which is preliminary data.</text>
</comment>
<dbReference type="RefSeq" id="WP_197641705.1">
    <property type="nucleotide sequence ID" value="NZ_JAEACP010000001.1"/>
</dbReference>
<name>A0ABV7DXR2_9RHOB</name>
<feature type="region of interest" description="Disordered" evidence="3">
    <location>
        <begin position="1"/>
        <end position="28"/>
    </location>
</feature>
<keyword evidence="2 4" id="KW-0238">DNA-binding</keyword>
<feature type="region of interest" description="Disordered" evidence="3">
    <location>
        <begin position="116"/>
        <end position="140"/>
    </location>
</feature>
<dbReference type="InterPro" id="IPR000119">
    <property type="entry name" value="Hist_DNA-bd"/>
</dbReference>
<sequence>MATTPKSPGDTSPVKPARTRAAKPGPKAVNLKPTLKVVEPPAPLAAEGKAAVLRLRDLVDRVAGATGARKPEAKKSVEATLVAISAALQAGATLALPPLGKLRVARTAGAVMTLKLRRGEAGKGSEKAGAKPLAEDGEDD</sequence>
<dbReference type="InterPro" id="IPR010992">
    <property type="entry name" value="IHF-like_DNA-bd_dom_sf"/>
</dbReference>
<dbReference type="Proteomes" id="UP001595445">
    <property type="component" value="Unassembled WGS sequence"/>
</dbReference>
<organism evidence="4 5">
    <name type="scientific">Tabrizicola soli</name>
    <dbReference type="NCBI Taxonomy" id="2185115"/>
    <lineage>
        <taxon>Bacteria</taxon>
        <taxon>Pseudomonadati</taxon>
        <taxon>Pseudomonadota</taxon>
        <taxon>Alphaproteobacteria</taxon>
        <taxon>Rhodobacterales</taxon>
        <taxon>Paracoccaceae</taxon>
        <taxon>Tabrizicola</taxon>
    </lineage>
</organism>
<proteinExistence type="inferred from homology"/>
<keyword evidence="5" id="KW-1185">Reference proteome</keyword>
<feature type="compositionally biased region" description="Polar residues" evidence="3">
    <location>
        <begin position="1"/>
        <end position="10"/>
    </location>
</feature>
<dbReference type="GO" id="GO:0003677">
    <property type="term" value="F:DNA binding"/>
    <property type="evidence" value="ECO:0007669"/>
    <property type="project" value="UniProtKB-KW"/>
</dbReference>